<keyword evidence="3" id="KW-1185">Reference proteome</keyword>
<dbReference type="VEuPathDB" id="FungiDB:GGTG_11014"/>
<proteinExistence type="predicted"/>
<dbReference type="EnsemblFungi" id="EJT71760">
    <property type="protein sequence ID" value="EJT71760"/>
    <property type="gene ID" value="GGTG_11014"/>
</dbReference>
<protein>
    <submittedName>
        <fullName evidence="1 2">Uncharacterized protein</fullName>
    </submittedName>
</protein>
<accession>J3PBZ0</accession>
<reference evidence="2" key="4">
    <citation type="journal article" date="2015" name="G3 (Bethesda)">
        <title>Genome sequences of three phytopathogenic species of the Magnaporthaceae family of fungi.</title>
        <authorList>
            <person name="Okagaki L.H."/>
            <person name="Nunes C.C."/>
            <person name="Sailsbery J."/>
            <person name="Clay B."/>
            <person name="Brown D."/>
            <person name="John T."/>
            <person name="Oh Y."/>
            <person name="Young N."/>
            <person name="Fitzgerald M."/>
            <person name="Haas B.J."/>
            <person name="Zeng Q."/>
            <person name="Young S."/>
            <person name="Adiconis X."/>
            <person name="Fan L."/>
            <person name="Levin J.Z."/>
            <person name="Mitchell T.K."/>
            <person name="Okubara P.A."/>
            <person name="Farman M.L."/>
            <person name="Kohn L.M."/>
            <person name="Birren B."/>
            <person name="Ma L.-J."/>
            <person name="Dean R.A."/>
        </authorList>
    </citation>
    <scope>NUCLEOTIDE SEQUENCE</scope>
    <source>
        <strain evidence="2">R3-111a-1</strain>
    </source>
</reference>
<dbReference type="Proteomes" id="UP000006039">
    <property type="component" value="Unassembled WGS sequence"/>
</dbReference>
<sequence length="90" mass="9745">MRSHWGVGSVSVAMWACVRDRGSEVFWGVFWGSGKSALDKLPVLSNESQPQSPAVSSPASPEIRERMFCNLNQAVLSGSSGEPVAWIDVH</sequence>
<dbReference type="HOGENOM" id="CLU_2440986_0_0_1"/>
<dbReference type="RefSeq" id="XP_009227157.1">
    <property type="nucleotide sequence ID" value="XM_009228893.1"/>
</dbReference>
<reference evidence="3" key="1">
    <citation type="submission" date="2010-07" db="EMBL/GenBank/DDBJ databases">
        <title>The genome sequence of Gaeumannomyces graminis var. tritici strain R3-111a-1.</title>
        <authorList>
            <consortium name="The Broad Institute Genome Sequencing Platform"/>
            <person name="Ma L.-J."/>
            <person name="Dead R."/>
            <person name="Young S."/>
            <person name="Zeng Q."/>
            <person name="Koehrsen M."/>
            <person name="Alvarado L."/>
            <person name="Berlin A."/>
            <person name="Chapman S.B."/>
            <person name="Chen Z."/>
            <person name="Freedman E."/>
            <person name="Gellesch M."/>
            <person name="Goldberg J."/>
            <person name="Griggs A."/>
            <person name="Gujja S."/>
            <person name="Heilman E.R."/>
            <person name="Heiman D."/>
            <person name="Hepburn T."/>
            <person name="Howarth C."/>
            <person name="Jen D."/>
            <person name="Larson L."/>
            <person name="Mehta T."/>
            <person name="Neiman D."/>
            <person name="Pearson M."/>
            <person name="Roberts A."/>
            <person name="Saif S."/>
            <person name="Shea T."/>
            <person name="Shenoy N."/>
            <person name="Sisk P."/>
            <person name="Stolte C."/>
            <person name="Sykes S."/>
            <person name="Walk T."/>
            <person name="White J."/>
            <person name="Yandava C."/>
            <person name="Haas B."/>
            <person name="Nusbaum C."/>
            <person name="Birren B."/>
        </authorList>
    </citation>
    <scope>NUCLEOTIDE SEQUENCE [LARGE SCALE GENOMIC DNA]</scope>
    <source>
        <strain evidence="3">R3-111a-1</strain>
    </source>
</reference>
<reference evidence="1" key="3">
    <citation type="submission" date="2010-09" db="EMBL/GenBank/DDBJ databases">
        <title>Annotation of Gaeumannomyces graminis var. tritici R3-111a-1.</title>
        <authorList>
            <consortium name="The Broad Institute Genome Sequencing Platform"/>
            <person name="Ma L.-J."/>
            <person name="Dead R."/>
            <person name="Young S.K."/>
            <person name="Zeng Q."/>
            <person name="Gargeya S."/>
            <person name="Fitzgerald M."/>
            <person name="Haas B."/>
            <person name="Abouelleil A."/>
            <person name="Alvarado L."/>
            <person name="Arachchi H.M."/>
            <person name="Berlin A."/>
            <person name="Brown A."/>
            <person name="Chapman S.B."/>
            <person name="Chen Z."/>
            <person name="Dunbar C."/>
            <person name="Freedman E."/>
            <person name="Gearin G."/>
            <person name="Gellesch M."/>
            <person name="Goldberg J."/>
            <person name="Griggs A."/>
            <person name="Gujja S."/>
            <person name="Heiman D."/>
            <person name="Howarth C."/>
            <person name="Larson L."/>
            <person name="Lui A."/>
            <person name="MacDonald P.J.P."/>
            <person name="Mehta T."/>
            <person name="Montmayeur A."/>
            <person name="Murphy C."/>
            <person name="Neiman D."/>
            <person name="Pearson M."/>
            <person name="Priest M."/>
            <person name="Roberts A."/>
            <person name="Saif S."/>
            <person name="Shea T."/>
            <person name="Shenoy N."/>
            <person name="Sisk P."/>
            <person name="Stolte C."/>
            <person name="Sykes S."/>
            <person name="Yandava C."/>
            <person name="Wortman J."/>
            <person name="Nusbaum C."/>
            <person name="Birren B."/>
        </authorList>
    </citation>
    <scope>NUCLEOTIDE SEQUENCE</scope>
    <source>
        <strain evidence="1">R3-111a-1</strain>
    </source>
</reference>
<organism evidence="1">
    <name type="scientific">Gaeumannomyces tritici (strain R3-111a-1)</name>
    <name type="common">Wheat and barley take-all root rot fungus</name>
    <name type="synonym">Gaeumannomyces graminis var. tritici</name>
    <dbReference type="NCBI Taxonomy" id="644352"/>
    <lineage>
        <taxon>Eukaryota</taxon>
        <taxon>Fungi</taxon>
        <taxon>Dikarya</taxon>
        <taxon>Ascomycota</taxon>
        <taxon>Pezizomycotina</taxon>
        <taxon>Sordariomycetes</taxon>
        <taxon>Sordariomycetidae</taxon>
        <taxon>Magnaporthales</taxon>
        <taxon>Magnaporthaceae</taxon>
        <taxon>Gaeumannomyces</taxon>
    </lineage>
</organism>
<evidence type="ECO:0000313" key="2">
    <source>
        <dbReference type="EnsemblFungi" id="EJT71760"/>
    </source>
</evidence>
<evidence type="ECO:0000313" key="3">
    <source>
        <dbReference type="Proteomes" id="UP000006039"/>
    </source>
</evidence>
<dbReference type="AlphaFoldDB" id="J3PBZ0"/>
<reference evidence="2" key="5">
    <citation type="submission" date="2018-04" db="UniProtKB">
        <authorList>
            <consortium name="EnsemblFungi"/>
        </authorList>
    </citation>
    <scope>IDENTIFICATION</scope>
    <source>
        <strain evidence="2">R3-111a-1</strain>
    </source>
</reference>
<evidence type="ECO:0000313" key="1">
    <source>
        <dbReference type="EMBL" id="EJT71760.1"/>
    </source>
</evidence>
<name>J3PBZ0_GAET3</name>
<dbReference type="GeneID" id="20351472"/>
<reference evidence="1" key="2">
    <citation type="submission" date="2010-07" db="EMBL/GenBank/DDBJ databases">
        <authorList>
            <consortium name="The Broad Institute Genome Sequencing Platform"/>
            <consortium name="Broad Institute Genome Sequencing Center for Infectious Disease"/>
            <person name="Ma L.-J."/>
            <person name="Dead R."/>
            <person name="Young S."/>
            <person name="Zeng Q."/>
            <person name="Koehrsen M."/>
            <person name="Alvarado L."/>
            <person name="Berlin A."/>
            <person name="Chapman S.B."/>
            <person name="Chen Z."/>
            <person name="Freedman E."/>
            <person name="Gellesch M."/>
            <person name="Goldberg J."/>
            <person name="Griggs A."/>
            <person name="Gujja S."/>
            <person name="Heilman E.R."/>
            <person name="Heiman D."/>
            <person name="Hepburn T."/>
            <person name="Howarth C."/>
            <person name="Jen D."/>
            <person name="Larson L."/>
            <person name="Mehta T."/>
            <person name="Neiman D."/>
            <person name="Pearson M."/>
            <person name="Roberts A."/>
            <person name="Saif S."/>
            <person name="Shea T."/>
            <person name="Shenoy N."/>
            <person name="Sisk P."/>
            <person name="Stolte C."/>
            <person name="Sykes S."/>
            <person name="Walk T."/>
            <person name="White J."/>
            <person name="Yandava C."/>
            <person name="Haas B."/>
            <person name="Nusbaum C."/>
            <person name="Birren B."/>
        </authorList>
    </citation>
    <scope>NUCLEOTIDE SEQUENCE</scope>
    <source>
        <strain evidence="1">R3-111a-1</strain>
    </source>
</reference>
<gene>
    <name evidence="2" type="primary">20351472</name>
    <name evidence="1" type="ORF">GGTG_11014</name>
</gene>
<dbReference type="EMBL" id="GL385400">
    <property type="protein sequence ID" value="EJT71760.1"/>
    <property type="molecule type" value="Genomic_DNA"/>
</dbReference>